<sequence length="380" mass="43555">MAEVGVNPSLAADDMSADDSEEEVEPKLTYERINNDVSVILKKESATCLAVHSRFIALGTHLGKIYIIDVLGNRVNERELPLHKLSVNQISIDDMGEYIATSSDDRIVINGLYSTDNNYHSSFDRPVRAIAIDPKFKTTKRFVVGEADRVLLFEKTLLARYRTTVLQQSRGHIRNIRWRTNFIAWASDQCVKIYDVQDRVVITCINREKDNDLQRFRPELFRCHFCWKDDRTLLIGWADSIKICCIKQKQNSSELPRRYVELTASFNVGFGVCGIAPIESKLVVLCVNKDANELNNSYNCRVEVIEPIGTDNYEEISSDILSPKSFNSCRSNDYHVECLPEEGLYLILCPKDLIVAKPREEDDHVTWLLEHQQYEEALEV</sequence>
<evidence type="ECO:0000256" key="1">
    <source>
        <dbReference type="SAM" id="MobiDB-lite"/>
    </source>
</evidence>
<dbReference type="PANTHER" id="PTHR12616">
    <property type="entry name" value="VACUOLAR PROTEIN SORTING VPS41"/>
    <property type="match status" value="1"/>
</dbReference>
<proteinExistence type="predicted"/>
<dbReference type="GO" id="GO:0009267">
    <property type="term" value="P:cellular response to starvation"/>
    <property type="evidence" value="ECO:0007669"/>
    <property type="project" value="TreeGrafter"/>
</dbReference>
<evidence type="ECO:0000259" key="2">
    <source>
        <dbReference type="Pfam" id="PF23411"/>
    </source>
</evidence>
<feature type="compositionally biased region" description="Acidic residues" evidence="1">
    <location>
        <begin position="15"/>
        <end position="24"/>
    </location>
</feature>
<feature type="non-terminal residue" evidence="3">
    <location>
        <position position="1"/>
    </location>
</feature>
<dbReference type="PANTHER" id="PTHR12616:SF1">
    <property type="entry name" value="VACUOLAR PROTEIN SORTING-ASSOCIATED PROTEIN 41 HOMOLOG"/>
    <property type="match status" value="1"/>
</dbReference>
<protein>
    <recommendedName>
        <fullName evidence="2">Vps41 beta-propeller domain-containing protein</fullName>
    </recommendedName>
</protein>
<dbReference type="GO" id="GO:0030897">
    <property type="term" value="C:HOPS complex"/>
    <property type="evidence" value="ECO:0007669"/>
    <property type="project" value="TreeGrafter"/>
</dbReference>
<keyword evidence="4" id="KW-1185">Reference proteome</keyword>
<gene>
    <name evidence="3" type="ORF">ONB1V03_LOCUS16143</name>
</gene>
<dbReference type="GO" id="GO:0006623">
    <property type="term" value="P:protein targeting to vacuole"/>
    <property type="evidence" value="ECO:0007669"/>
    <property type="project" value="InterPro"/>
</dbReference>
<accession>A0A7R9MG10</accession>
<dbReference type="GO" id="GO:0016236">
    <property type="term" value="P:macroautophagy"/>
    <property type="evidence" value="ECO:0007669"/>
    <property type="project" value="TreeGrafter"/>
</dbReference>
<dbReference type="GO" id="GO:0034058">
    <property type="term" value="P:endosomal vesicle fusion"/>
    <property type="evidence" value="ECO:0007669"/>
    <property type="project" value="TreeGrafter"/>
</dbReference>
<dbReference type="GO" id="GO:0005770">
    <property type="term" value="C:late endosome"/>
    <property type="evidence" value="ECO:0007669"/>
    <property type="project" value="TreeGrafter"/>
</dbReference>
<name>A0A7R9MG10_9ACAR</name>
<organism evidence="3">
    <name type="scientific">Oppiella nova</name>
    <dbReference type="NCBI Taxonomy" id="334625"/>
    <lineage>
        <taxon>Eukaryota</taxon>
        <taxon>Metazoa</taxon>
        <taxon>Ecdysozoa</taxon>
        <taxon>Arthropoda</taxon>
        <taxon>Chelicerata</taxon>
        <taxon>Arachnida</taxon>
        <taxon>Acari</taxon>
        <taxon>Acariformes</taxon>
        <taxon>Sarcoptiformes</taxon>
        <taxon>Oribatida</taxon>
        <taxon>Brachypylina</taxon>
        <taxon>Oppioidea</taxon>
        <taxon>Oppiidae</taxon>
        <taxon>Oppiella</taxon>
    </lineage>
</organism>
<dbReference type="InterPro" id="IPR036322">
    <property type="entry name" value="WD40_repeat_dom_sf"/>
</dbReference>
<dbReference type="EMBL" id="OC932502">
    <property type="protein sequence ID" value="CAD7659548.1"/>
    <property type="molecule type" value="Genomic_DNA"/>
</dbReference>
<dbReference type="OrthoDB" id="244107at2759"/>
<feature type="domain" description="Vps41 beta-propeller" evidence="2">
    <location>
        <begin position="28"/>
        <end position="357"/>
    </location>
</feature>
<dbReference type="SUPFAM" id="SSF50978">
    <property type="entry name" value="WD40 repeat-like"/>
    <property type="match status" value="1"/>
</dbReference>
<dbReference type="InterPro" id="IPR045111">
    <property type="entry name" value="Vps41/Vps8"/>
</dbReference>
<reference evidence="3" key="1">
    <citation type="submission" date="2020-11" db="EMBL/GenBank/DDBJ databases">
        <authorList>
            <person name="Tran Van P."/>
        </authorList>
    </citation>
    <scope>NUCLEOTIDE SEQUENCE</scope>
</reference>
<evidence type="ECO:0000313" key="3">
    <source>
        <dbReference type="EMBL" id="CAD7659548.1"/>
    </source>
</evidence>
<dbReference type="Proteomes" id="UP000728032">
    <property type="component" value="Unassembled WGS sequence"/>
</dbReference>
<dbReference type="InterPro" id="IPR015943">
    <property type="entry name" value="WD40/YVTN_repeat-like_dom_sf"/>
</dbReference>
<dbReference type="EMBL" id="CAJPVJ010017677">
    <property type="protein sequence ID" value="CAG2176710.1"/>
    <property type="molecule type" value="Genomic_DNA"/>
</dbReference>
<feature type="region of interest" description="Disordered" evidence="1">
    <location>
        <begin position="1"/>
        <end position="26"/>
    </location>
</feature>
<dbReference type="InterPro" id="IPR057780">
    <property type="entry name" value="Beta-prop_Vps41"/>
</dbReference>
<dbReference type="Gene3D" id="2.130.10.10">
    <property type="entry name" value="YVTN repeat-like/Quinoprotein amine dehydrogenase"/>
    <property type="match status" value="1"/>
</dbReference>
<evidence type="ECO:0000313" key="4">
    <source>
        <dbReference type="Proteomes" id="UP000728032"/>
    </source>
</evidence>
<dbReference type="AlphaFoldDB" id="A0A7R9MG10"/>
<dbReference type="Pfam" id="PF23411">
    <property type="entry name" value="Beta-prop_Vps41"/>
    <property type="match status" value="1"/>
</dbReference>